<proteinExistence type="predicted"/>
<comment type="caution">
    <text evidence="4">The sequence shown here is derived from an EMBL/GenBank/DDBJ whole genome shotgun (WGS) entry which is preliminary data.</text>
</comment>
<dbReference type="PANTHER" id="PTHR30055:SF181">
    <property type="entry name" value="BLR6905 PROTEIN"/>
    <property type="match status" value="1"/>
</dbReference>
<protein>
    <submittedName>
        <fullName evidence="4">AcrR family transcriptional regulator</fullName>
    </submittedName>
</protein>
<sequence>MGTGCALTLKALPYYSLGVSNPGNAKSAMIEVAERMFAEHGIDGVSMRDVAAAAGQKNNSAVQYHFGGREGLVLEVFRRRMREINTTRVAFLERLDEDGRGHDVRGLVEAVVVPLADYLRTAGTDSYYAQFIARVSPSVDMVNSDLSEVTEASREVAARLIRALDHLPRRVAAIRVDLMLNMAVSALAVFEQRRNSGNPLVDANFDETVRHLVDMSVGALKAPDSSSD</sequence>
<feature type="domain" description="HTH tetR-type" evidence="2">
    <location>
        <begin position="30"/>
        <end position="76"/>
    </location>
</feature>
<evidence type="ECO:0000259" key="3">
    <source>
        <dbReference type="Pfam" id="PF17939"/>
    </source>
</evidence>
<dbReference type="InterPro" id="IPR050109">
    <property type="entry name" value="HTH-type_TetR-like_transc_reg"/>
</dbReference>
<keyword evidence="5" id="KW-1185">Reference proteome</keyword>
<dbReference type="EMBL" id="JARXVC010000015">
    <property type="protein sequence ID" value="MDH6283576.1"/>
    <property type="molecule type" value="Genomic_DNA"/>
</dbReference>
<evidence type="ECO:0000313" key="5">
    <source>
        <dbReference type="Proteomes" id="UP001160334"/>
    </source>
</evidence>
<keyword evidence="1" id="KW-0238">DNA-binding</keyword>
<dbReference type="Pfam" id="PF17939">
    <property type="entry name" value="TetR_C_30"/>
    <property type="match status" value="1"/>
</dbReference>
<dbReference type="InterPro" id="IPR001647">
    <property type="entry name" value="HTH_TetR"/>
</dbReference>
<name>A0ABT6MGW7_9NOCA</name>
<dbReference type="Gene3D" id="1.10.357.10">
    <property type="entry name" value="Tetracycline Repressor, domain 2"/>
    <property type="match status" value="1"/>
</dbReference>
<dbReference type="Proteomes" id="UP001160334">
    <property type="component" value="Unassembled WGS sequence"/>
</dbReference>
<dbReference type="InterPro" id="IPR009057">
    <property type="entry name" value="Homeodomain-like_sf"/>
</dbReference>
<organism evidence="4 5">
    <name type="scientific">Prescottella agglutinans</name>
    <dbReference type="NCBI Taxonomy" id="1644129"/>
    <lineage>
        <taxon>Bacteria</taxon>
        <taxon>Bacillati</taxon>
        <taxon>Actinomycetota</taxon>
        <taxon>Actinomycetes</taxon>
        <taxon>Mycobacteriales</taxon>
        <taxon>Nocardiaceae</taxon>
        <taxon>Prescottella</taxon>
    </lineage>
</organism>
<evidence type="ECO:0000259" key="2">
    <source>
        <dbReference type="Pfam" id="PF00440"/>
    </source>
</evidence>
<reference evidence="4 5" key="1">
    <citation type="submission" date="2023-04" db="EMBL/GenBank/DDBJ databases">
        <title>Forest soil microbial communities from Buena Vista Peninsula, Colon Province, Panama.</title>
        <authorList>
            <person name="Bouskill N."/>
        </authorList>
    </citation>
    <scope>NUCLEOTIDE SEQUENCE [LARGE SCALE GENOMIC DNA]</scope>
    <source>
        <strain evidence="4 5">CFH S0262</strain>
    </source>
</reference>
<evidence type="ECO:0000256" key="1">
    <source>
        <dbReference type="ARBA" id="ARBA00023125"/>
    </source>
</evidence>
<evidence type="ECO:0000313" key="4">
    <source>
        <dbReference type="EMBL" id="MDH6283576.1"/>
    </source>
</evidence>
<dbReference type="InterPro" id="IPR041586">
    <property type="entry name" value="PsrA_TetR_C"/>
</dbReference>
<dbReference type="PANTHER" id="PTHR30055">
    <property type="entry name" value="HTH-TYPE TRANSCRIPTIONAL REGULATOR RUTR"/>
    <property type="match status" value="1"/>
</dbReference>
<gene>
    <name evidence="4" type="ORF">M2280_004827</name>
</gene>
<dbReference type="Pfam" id="PF00440">
    <property type="entry name" value="TetR_N"/>
    <property type="match status" value="1"/>
</dbReference>
<dbReference type="SUPFAM" id="SSF46689">
    <property type="entry name" value="Homeodomain-like"/>
    <property type="match status" value="1"/>
</dbReference>
<feature type="domain" description="PsrA tetracyclin repressor-like C-terminal" evidence="3">
    <location>
        <begin position="109"/>
        <end position="218"/>
    </location>
</feature>
<accession>A0ABT6MGW7</accession>